<feature type="compositionally biased region" description="Polar residues" evidence="1">
    <location>
        <begin position="793"/>
        <end position="802"/>
    </location>
</feature>
<evidence type="ECO:0000256" key="1">
    <source>
        <dbReference type="SAM" id="MobiDB-lite"/>
    </source>
</evidence>
<keyword evidence="4" id="KW-1185">Reference proteome</keyword>
<gene>
    <name evidence="3" type="primary">20345074</name>
    <name evidence="2" type="ORF">GGTG_04616</name>
</gene>
<dbReference type="AlphaFoldDB" id="J3NTL6"/>
<feature type="region of interest" description="Disordered" evidence="1">
    <location>
        <begin position="1040"/>
        <end position="1115"/>
    </location>
</feature>
<feature type="compositionally biased region" description="Basic and acidic residues" evidence="1">
    <location>
        <begin position="670"/>
        <end position="679"/>
    </location>
</feature>
<dbReference type="GeneID" id="20345074"/>
<dbReference type="Proteomes" id="UP000006039">
    <property type="component" value="Unassembled WGS sequence"/>
</dbReference>
<dbReference type="EnsemblFungi" id="EJT79531">
    <property type="protein sequence ID" value="EJT79531"/>
    <property type="gene ID" value="GGTG_04616"/>
</dbReference>
<feature type="region of interest" description="Disordered" evidence="1">
    <location>
        <begin position="766"/>
        <end position="827"/>
    </location>
</feature>
<feature type="compositionally biased region" description="Polar residues" evidence="1">
    <location>
        <begin position="1095"/>
        <end position="1104"/>
    </location>
</feature>
<feature type="region of interest" description="Disordered" evidence="1">
    <location>
        <begin position="187"/>
        <end position="207"/>
    </location>
</feature>
<reference evidence="2" key="2">
    <citation type="submission" date="2010-07" db="EMBL/GenBank/DDBJ databases">
        <authorList>
            <consortium name="The Broad Institute Genome Sequencing Platform"/>
            <consortium name="Broad Institute Genome Sequencing Center for Infectious Disease"/>
            <person name="Ma L.-J."/>
            <person name="Dead R."/>
            <person name="Young S."/>
            <person name="Zeng Q."/>
            <person name="Koehrsen M."/>
            <person name="Alvarado L."/>
            <person name="Berlin A."/>
            <person name="Chapman S.B."/>
            <person name="Chen Z."/>
            <person name="Freedman E."/>
            <person name="Gellesch M."/>
            <person name="Goldberg J."/>
            <person name="Griggs A."/>
            <person name="Gujja S."/>
            <person name="Heilman E.R."/>
            <person name="Heiman D."/>
            <person name="Hepburn T."/>
            <person name="Howarth C."/>
            <person name="Jen D."/>
            <person name="Larson L."/>
            <person name="Mehta T."/>
            <person name="Neiman D."/>
            <person name="Pearson M."/>
            <person name="Roberts A."/>
            <person name="Saif S."/>
            <person name="Shea T."/>
            <person name="Shenoy N."/>
            <person name="Sisk P."/>
            <person name="Stolte C."/>
            <person name="Sykes S."/>
            <person name="Walk T."/>
            <person name="White J."/>
            <person name="Yandava C."/>
            <person name="Haas B."/>
            <person name="Nusbaum C."/>
            <person name="Birren B."/>
        </authorList>
    </citation>
    <scope>NUCLEOTIDE SEQUENCE</scope>
    <source>
        <strain evidence="2">R3-111a-1</strain>
    </source>
</reference>
<feature type="compositionally biased region" description="Low complexity" evidence="1">
    <location>
        <begin position="508"/>
        <end position="543"/>
    </location>
</feature>
<dbReference type="STRING" id="644352.J3NTL6"/>
<feature type="compositionally biased region" description="Polar residues" evidence="1">
    <location>
        <begin position="1054"/>
        <end position="1065"/>
    </location>
</feature>
<feature type="compositionally biased region" description="Polar residues" evidence="1">
    <location>
        <begin position="636"/>
        <end position="652"/>
    </location>
</feature>
<evidence type="ECO:0000313" key="3">
    <source>
        <dbReference type="EnsemblFungi" id="EJT79531"/>
    </source>
</evidence>
<feature type="compositionally biased region" description="Polar residues" evidence="1">
    <location>
        <begin position="874"/>
        <end position="901"/>
    </location>
</feature>
<proteinExistence type="predicted"/>
<dbReference type="eggNOG" id="ENOG502SVYW">
    <property type="taxonomic scope" value="Eukaryota"/>
</dbReference>
<organism evidence="2">
    <name type="scientific">Gaeumannomyces tritici (strain R3-111a-1)</name>
    <name type="common">Wheat and barley take-all root rot fungus</name>
    <name type="synonym">Gaeumannomyces graminis var. tritici</name>
    <dbReference type="NCBI Taxonomy" id="644352"/>
    <lineage>
        <taxon>Eukaryota</taxon>
        <taxon>Fungi</taxon>
        <taxon>Dikarya</taxon>
        <taxon>Ascomycota</taxon>
        <taxon>Pezizomycotina</taxon>
        <taxon>Sordariomycetes</taxon>
        <taxon>Sordariomycetidae</taxon>
        <taxon>Magnaporthales</taxon>
        <taxon>Magnaporthaceae</taxon>
        <taxon>Gaeumannomyces</taxon>
    </lineage>
</organism>
<feature type="compositionally biased region" description="Low complexity" evidence="1">
    <location>
        <begin position="321"/>
        <end position="337"/>
    </location>
</feature>
<feature type="region of interest" description="Disordered" evidence="1">
    <location>
        <begin position="615"/>
        <end position="721"/>
    </location>
</feature>
<reference evidence="4" key="1">
    <citation type="submission" date="2010-07" db="EMBL/GenBank/DDBJ databases">
        <title>The genome sequence of Gaeumannomyces graminis var. tritici strain R3-111a-1.</title>
        <authorList>
            <consortium name="The Broad Institute Genome Sequencing Platform"/>
            <person name="Ma L.-J."/>
            <person name="Dead R."/>
            <person name="Young S."/>
            <person name="Zeng Q."/>
            <person name="Koehrsen M."/>
            <person name="Alvarado L."/>
            <person name="Berlin A."/>
            <person name="Chapman S.B."/>
            <person name="Chen Z."/>
            <person name="Freedman E."/>
            <person name="Gellesch M."/>
            <person name="Goldberg J."/>
            <person name="Griggs A."/>
            <person name="Gujja S."/>
            <person name="Heilman E.R."/>
            <person name="Heiman D."/>
            <person name="Hepburn T."/>
            <person name="Howarth C."/>
            <person name="Jen D."/>
            <person name="Larson L."/>
            <person name="Mehta T."/>
            <person name="Neiman D."/>
            <person name="Pearson M."/>
            <person name="Roberts A."/>
            <person name="Saif S."/>
            <person name="Shea T."/>
            <person name="Shenoy N."/>
            <person name="Sisk P."/>
            <person name="Stolte C."/>
            <person name="Sykes S."/>
            <person name="Walk T."/>
            <person name="White J."/>
            <person name="Yandava C."/>
            <person name="Haas B."/>
            <person name="Nusbaum C."/>
            <person name="Birren B."/>
        </authorList>
    </citation>
    <scope>NUCLEOTIDE SEQUENCE [LARGE SCALE GENOMIC DNA]</scope>
    <source>
        <strain evidence="4">R3-111a-1</strain>
    </source>
</reference>
<reference evidence="3" key="5">
    <citation type="submission" date="2018-04" db="UniProtKB">
        <authorList>
            <consortium name="EnsemblFungi"/>
        </authorList>
    </citation>
    <scope>IDENTIFICATION</scope>
    <source>
        <strain evidence="3">R3-111a-1</strain>
    </source>
</reference>
<accession>J3NTL6</accession>
<feature type="region of interest" description="Disordered" evidence="1">
    <location>
        <begin position="870"/>
        <end position="930"/>
    </location>
</feature>
<dbReference type="EMBL" id="GL385396">
    <property type="protein sequence ID" value="EJT79531.1"/>
    <property type="molecule type" value="Genomic_DNA"/>
</dbReference>
<sequence length="1115" mass="120685">MALLARKKGKKLLAQLFELQKDDVDITIPTFISVKFYLKDKPRCNNVQVSPSGDEPSLGIIDRAHLPRFILSQLEAQGIADEHTETVQLYPVLSFILLSLPARPLKKTACFPTLFCWHCCHTRRTRLLFGYLDVDMLSRSYTPAELLALRASRSIEGILTAGRNDPELASIIVAPRERSVNTLGVVGSASTMRPTQKTSKDGSSAEPDEVVFKRRLEHQFPVIDPAWKLRGRGGSEVVPSIGQQFDKQPTNAPGEIASQHHEGFQRFYKTVVSPTHVRVTAGGRIVPNTRGMLSPTIKRPRDKSAFETAKANGSPVQTRTALPPSADSDAAPKAQQATQAHMRLPPPLFAAFSPSSFASPVPGSPIQLMAPPMMPINLPYGTYHQASRSSQPSRKPQASPKGPLQELQARKDENEASKQQSGSQQPETKGPKISPIEQLDLTKPYVVNGQLFYPVPSGNFPAMGVPMVAGIPGFAPLHPQVTGMVPHHLSMNPMFGGLGFPGAPGMIPGMVPGAAPPAVQQQQQQQQRGHVQQSQGGSLGLRPPSAPSGPPISSIKPSDITKKQIESLKANLKYHEDQLLFNRHQVDEKEMERMVEMLRGEIRFFETKKERQVAHELQHYPKQESSCESDKADAGSDSQPPRSSSGQTSLPDQQKVAAALEGARKPGSLRKRESNRIRSGEISTRTNGLAFGSPDPKCGAGAPEPLRSSVLPSGAALAPPFEPRSGQVFEVPRQRSLDDSFASVVLTDEARKASMERLLSAGAGAWDQFEGTGKPENNAPTTARPSKGATKKLATTSSMSSQDKPRYELPYLIGTLPPGTDTRTAHDTDYKYPRALTDAETRARYLYWSKAPAEYRVGLPKYDGRNFYRASPPATDSSETAIDASHTGSAQRNPSTSTDSGISFKKPAVTRDPFCPSTPKKQTPQAQPVVTSASANIANMTRKHGNLSMGEVSLNTGARLQGRTSAQSARPADADVKSIDCLDKRSSERPGARLLQAMLKRGANRSSEALPGAVTSTNAHGYVPPFGFSTFSMAPPTMGPIVAHPSGSPALSAPSKTSDKNSGIQATPMERQAENRPPLGQSSLEEQFRRMVSGETKQQAQSSIPVDGRTQDAWR</sequence>
<feature type="compositionally biased region" description="Polar residues" evidence="1">
    <location>
        <begin position="384"/>
        <end position="396"/>
    </location>
</feature>
<reference evidence="2" key="3">
    <citation type="submission" date="2010-09" db="EMBL/GenBank/DDBJ databases">
        <title>Annotation of Gaeumannomyces graminis var. tritici R3-111a-1.</title>
        <authorList>
            <consortium name="The Broad Institute Genome Sequencing Platform"/>
            <person name="Ma L.-J."/>
            <person name="Dead R."/>
            <person name="Young S.K."/>
            <person name="Zeng Q."/>
            <person name="Gargeya S."/>
            <person name="Fitzgerald M."/>
            <person name="Haas B."/>
            <person name="Abouelleil A."/>
            <person name="Alvarado L."/>
            <person name="Arachchi H.M."/>
            <person name="Berlin A."/>
            <person name="Brown A."/>
            <person name="Chapman S.B."/>
            <person name="Chen Z."/>
            <person name="Dunbar C."/>
            <person name="Freedman E."/>
            <person name="Gearin G."/>
            <person name="Gellesch M."/>
            <person name="Goldberg J."/>
            <person name="Griggs A."/>
            <person name="Gujja S."/>
            <person name="Heiman D."/>
            <person name="Howarth C."/>
            <person name="Larson L."/>
            <person name="Lui A."/>
            <person name="MacDonald P.J.P."/>
            <person name="Mehta T."/>
            <person name="Montmayeur A."/>
            <person name="Murphy C."/>
            <person name="Neiman D."/>
            <person name="Pearson M."/>
            <person name="Priest M."/>
            <person name="Roberts A."/>
            <person name="Saif S."/>
            <person name="Shea T."/>
            <person name="Shenoy N."/>
            <person name="Sisk P."/>
            <person name="Stolte C."/>
            <person name="Sykes S."/>
            <person name="Yandava C."/>
            <person name="Wortman J."/>
            <person name="Nusbaum C."/>
            <person name="Birren B."/>
        </authorList>
    </citation>
    <scope>NUCLEOTIDE SEQUENCE</scope>
    <source>
        <strain evidence="2">R3-111a-1</strain>
    </source>
</reference>
<feature type="compositionally biased region" description="Polar residues" evidence="1">
    <location>
        <begin position="417"/>
        <end position="427"/>
    </location>
</feature>
<feature type="region of interest" description="Disordered" evidence="1">
    <location>
        <begin position="380"/>
        <end position="434"/>
    </location>
</feature>
<name>J3NTL6_GAET3</name>
<dbReference type="VEuPathDB" id="FungiDB:GGTG_04616"/>
<dbReference type="RefSeq" id="XP_009220676.1">
    <property type="nucleotide sequence ID" value="XM_009222412.1"/>
</dbReference>
<dbReference type="HOGENOM" id="CLU_010344_0_0_1"/>
<feature type="region of interest" description="Disordered" evidence="1">
    <location>
        <begin position="286"/>
        <end position="339"/>
    </location>
</feature>
<feature type="compositionally biased region" description="Polar residues" evidence="1">
    <location>
        <begin position="188"/>
        <end position="197"/>
    </location>
</feature>
<reference evidence="3" key="4">
    <citation type="journal article" date="2015" name="G3 (Bethesda)">
        <title>Genome sequences of three phytopathogenic species of the Magnaporthaceae family of fungi.</title>
        <authorList>
            <person name="Okagaki L.H."/>
            <person name="Nunes C.C."/>
            <person name="Sailsbery J."/>
            <person name="Clay B."/>
            <person name="Brown D."/>
            <person name="John T."/>
            <person name="Oh Y."/>
            <person name="Young N."/>
            <person name="Fitzgerald M."/>
            <person name="Haas B.J."/>
            <person name="Zeng Q."/>
            <person name="Young S."/>
            <person name="Adiconis X."/>
            <person name="Fan L."/>
            <person name="Levin J.Z."/>
            <person name="Mitchell T.K."/>
            <person name="Okubara P.A."/>
            <person name="Farman M.L."/>
            <person name="Kohn L.M."/>
            <person name="Birren B."/>
            <person name="Ma L.-J."/>
            <person name="Dean R.A."/>
        </authorList>
    </citation>
    <scope>NUCLEOTIDE SEQUENCE</scope>
    <source>
        <strain evidence="3">R3-111a-1</strain>
    </source>
</reference>
<feature type="compositionally biased region" description="Polar residues" evidence="1">
    <location>
        <begin position="919"/>
        <end position="930"/>
    </location>
</feature>
<dbReference type="OrthoDB" id="5401902at2759"/>
<evidence type="ECO:0000313" key="2">
    <source>
        <dbReference type="EMBL" id="EJT79531.1"/>
    </source>
</evidence>
<protein>
    <submittedName>
        <fullName evidence="2 3">Uncharacterized protein</fullName>
    </submittedName>
</protein>
<evidence type="ECO:0000313" key="4">
    <source>
        <dbReference type="Proteomes" id="UP000006039"/>
    </source>
</evidence>
<feature type="region of interest" description="Disordered" evidence="1">
    <location>
        <begin position="508"/>
        <end position="558"/>
    </location>
</feature>